<reference evidence="3" key="3">
    <citation type="submission" date="2011-03" db="EMBL/GenBank/DDBJ databases">
        <title>Annotation of Magnaporthe poae ATCC 64411.</title>
        <authorList>
            <person name="Ma L.-J."/>
            <person name="Dead R."/>
            <person name="Young S.K."/>
            <person name="Zeng Q."/>
            <person name="Gargeya S."/>
            <person name="Fitzgerald M."/>
            <person name="Haas B."/>
            <person name="Abouelleil A."/>
            <person name="Alvarado L."/>
            <person name="Arachchi H.M."/>
            <person name="Berlin A."/>
            <person name="Brown A."/>
            <person name="Chapman S.B."/>
            <person name="Chen Z."/>
            <person name="Dunbar C."/>
            <person name="Freedman E."/>
            <person name="Gearin G."/>
            <person name="Gellesch M."/>
            <person name="Goldberg J."/>
            <person name="Griggs A."/>
            <person name="Gujja S."/>
            <person name="Heiman D."/>
            <person name="Howarth C."/>
            <person name="Larson L."/>
            <person name="Lui A."/>
            <person name="MacDonald P.J.P."/>
            <person name="Mehta T."/>
            <person name="Montmayeur A."/>
            <person name="Murphy C."/>
            <person name="Neiman D."/>
            <person name="Pearson M."/>
            <person name="Priest M."/>
            <person name="Roberts A."/>
            <person name="Saif S."/>
            <person name="Shea T."/>
            <person name="Shenoy N."/>
            <person name="Sisk P."/>
            <person name="Stolte C."/>
            <person name="Sykes S."/>
            <person name="Yandava C."/>
            <person name="Wortman J."/>
            <person name="Nusbaum C."/>
            <person name="Birren B."/>
        </authorList>
    </citation>
    <scope>NUCLEOTIDE SEQUENCE</scope>
    <source>
        <strain evidence="3">ATCC 64411</strain>
    </source>
</reference>
<organism evidence="4 5">
    <name type="scientific">Magnaporthiopsis poae (strain ATCC 64411 / 73-15)</name>
    <name type="common">Kentucky bluegrass fungus</name>
    <name type="synonym">Magnaporthe poae</name>
    <dbReference type="NCBI Taxonomy" id="644358"/>
    <lineage>
        <taxon>Eukaryota</taxon>
        <taxon>Fungi</taxon>
        <taxon>Dikarya</taxon>
        <taxon>Ascomycota</taxon>
        <taxon>Pezizomycotina</taxon>
        <taxon>Sordariomycetes</taxon>
        <taxon>Sordariomycetidae</taxon>
        <taxon>Magnaporthales</taxon>
        <taxon>Magnaporthaceae</taxon>
        <taxon>Magnaporthiopsis</taxon>
    </lineage>
</organism>
<dbReference type="EnsemblFungi" id="MAPG_12111T0">
    <property type="protein sequence ID" value="MAPG_12111T0"/>
    <property type="gene ID" value="MAPG_12111"/>
</dbReference>
<sequence>MASHVPSPQLPRHIVIVGGGIVGAATLFFSARHPARLRVAERSRLTLLEASREVAPGASGKAGGFLAEDWHGEATASLAKLSFDLHRQLATEGGGAARWGYRNVETLQVNFDTETKGSSKCPKELNWLNEDIVASAKKLGGGGSTSQVTPKCLVEYLVEEAQRQDGVDVRLSTTAIALDTTGDGRVKGLRVRKSDGKQELIECDRVVVAAGPWTGSLLRAWFPDWSARIPSELLQKGKSIDGSRAHSIVVRTKLPPTAHCLFTDLKYTADDGSSRAAGPELYCRGDGTVYLCGATDSRPLPKTADDVACDRAHTAPLLEQARVMSPAMFGEGASVEKEQACYLPGGPFNGPLIDGSSDHGLFIASGHTCWGITLGPGTGKVMSELVYDGKAISADISKLQA</sequence>
<dbReference type="InterPro" id="IPR006076">
    <property type="entry name" value="FAD-dep_OxRdtase"/>
</dbReference>
<dbReference type="eggNOG" id="KOG2852">
    <property type="taxonomic scope" value="Eukaryota"/>
</dbReference>
<reference evidence="5" key="1">
    <citation type="submission" date="2010-05" db="EMBL/GenBank/DDBJ databases">
        <title>The genome sequence of Magnaporthe poae strain ATCC 64411.</title>
        <authorList>
            <person name="Ma L.-J."/>
            <person name="Dead R."/>
            <person name="Young S."/>
            <person name="Zeng Q."/>
            <person name="Koehrsen M."/>
            <person name="Alvarado L."/>
            <person name="Berlin A."/>
            <person name="Chapman S.B."/>
            <person name="Chen Z."/>
            <person name="Freedman E."/>
            <person name="Gellesch M."/>
            <person name="Goldberg J."/>
            <person name="Griggs A."/>
            <person name="Gujja S."/>
            <person name="Heilman E.R."/>
            <person name="Heiman D."/>
            <person name="Hepburn T."/>
            <person name="Howarth C."/>
            <person name="Jen D."/>
            <person name="Larson L."/>
            <person name="Mehta T."/>
            <person name="Neiman D."/>
            <person name="Pearson M."/>
            <person name="Roberts A."/>
            <person name="Saif S."/>
            <person name="Shea T."/>
            <person name="Shenoy N."/>
            <person name="Sisk P."/>
            <person name="Stolte C."/>
            <person name="Sykes S."/>
            <person name="Walk T."/>
            <person name="White J."/>
            <person name="Yandava C."/>
            <person name="Haas B."/>
            <person name="Nusbaum C."/>
            <person name="Birren B."/>
        </authorList>
    </citation>
    <scope>NUCLEOTIDE SEQUENCE [LARGE SCALE GENOMIC DNA]</scope>
    <source>
        <strain evidence="5">ATCC 64411 / 73-15</strain>
    </source>
</reference>
<protein>
    <recommendedName>
        <fullName evidence="2">FAD dependent oxidoreductase domain-containing protein</fullName>
    </recommendedName>
</protein>
<dbReference type="EMBL" id="ADBL01003071">
    <property type="status" value="NOT_ANNOTATED_CDS"/>
    <property type="molecule type" value="Genomic_DNA"/>
</dbReference>
<proteinExistence type="predicted"/>
<dbReference type="AlphaFoldDB" id="A0A0C4EGV4"/>
<dbReference type="OrthoDB" id="498204at2759"/>
<evidence type="ECO:0000313" key="4">
    <source>
        <dbReference type="EnsemblFungi" id="MAPG_12111T0"/>
    </source>
</evidence>
<dbReference type="STRING" id="644358.A0A0C4EGV4"/>
<dbReference type="Pfam" id="PF01266">
    <property type="entry name" value="DAO"/>
    <property type="match status" value="1"/>
</dbReference>
<evidence type="ECO:0000259" key="2">
    <source>
        <dbReference type="Pfam" id="PF01266"/>
    </source>
</evidence>
<dbReference type="SUPFAM" id="SSF51905">
    <property type="entry name" value="FAD/NAD(P)-binding domain"/>
    <property type="match status" value="1"/>
</dbReference>
<keyword evidence="1" id="KW-1133">Transmembrane helix</keyword>
<dbReference type="PANTHER" id="PTHR13847">
    <property type="entry name" value="SARCOSINE DEHYDROGENASE-RELATED"/>
    <property type="match status" value="1"/>
</dbReference>
<feature type="domain" description="FAD dependent oxidoreductase" evidence="2">
    <location>
        <begin position="14"/>
        <end position="385"/>
    </location>
</feature>
<reference evidence="4" key="4">
    <citation type="journal article" date="2015" name="G3 (Bethesda)">
        <title>Genome sequences of three phytopathogenic species of the Magnaporthaceae family of fungi.</title>
        <authorList>
            <person name="Okagaki L.H."/>
            <person name="Nunes C.C."/>
            <person name="Sailsbery J."/>
            <person name="Clay B."/>
            <person name="Brown D."/>
            <person name="John T."/>
            <person name="Oh Y."/>
            <person name="Young N."/>
            <person name="Fitzgerald M."/>
            <person name="Haas B.J."/>
            <person name="Zeng Q."/>
            <person name="Young S."/>
            <person name="Adiconis X."/>
            <person name="Fan L."/>
            <person name="Levin J.Z."/>
            <person name="Mitchell T.K."/>
            <person name="Okubara P.A."/>
            <person name="Farman M.L."/>
            <person name="Kohn L.M."/>
            <person name="Birren B."/>
            <person name="Ma L.-J."/>
            <person name="Dean R.A."/>
        </authorList>
    </citation>
    <scope>NUCLEOTIDE SEQUENCE</scope>
    <source>
        <strain evidence="4">ATCC 64411 / 73-15</strain>
    </source>
</reference>
<accession>A0A0C4EGV4</accession>
<dbReference type="OMA" id="DDTVYAC"/>
<dbReference type="InterPro" id="IPR036188">
    <property type="entry name" value="FAD/NAD-bd_sf"/>
</dbReference>
<evidence type="ECO:0000256" key="1">
    <source>
        <dbReference type="SAM" id="Phobius"/>
    </source>
</evidence>
<dbReference type="GO" id="GO:0042147">
    <property type="term" value="P:retrograde transport, endosome to Golgi"/>
    <property type="evidence" value="ECO:0007669"/>
    <property type="project" value="TreeGrafter"/>
</dbReference>
<dbReference type="PANTHER" id="PTHR13847:SF150">
    <property type="entry name" value="OXIDOREDUCTASE TDA3-RELATED"/>
    <property type="match status" value="1"/>
</dbReference>
<keyword evidence="1" id="KW-0812">Transmembrane</keyword>
<dbReference type="GO" id="GO:0005829">
    <property type="term" value="C:cytosol"/>
    <property type="evidence" value="ECO:0007669"/>
    <property type="project" value="GOC"/>
</dbReference>
<keyword evidence="1" id="KW-0472">Membrane</keyword>
<dbReference type="EMBL" id="GL877135">
    <property type="protein sequence ID" value="KLU93174.1"/>
    <property type="molecule type" value="Genomic_DNA"/>
</dbReference>
<dbReference type="Proteomes" id="UP000011715">
    <property type="component" value="Unassembled WGS sequence"/>
</dbReference>
<dbReference type="GO" id="GO:0005770">
    <property type="term" value="C:late endosome"/>
    <property type="evidence" value="ECO:0007669"/>
    <property type="project" value="TreeGrafter"/>
</dbReference>
<keyword evidence="5" id="KW-1185">Reference proteome</keyword>
<gene>
    <name evidence="3" type="ORF">MAPG_12111</name>
</gene>
<dbReference type="VEuPathDB" id="FungiDB:MAPG_12111"/>
<feature type="transmembrane region" description="Helical" evidence="1">
    <location>
        <begin position="12"/>
        <end position="31"/>
    </location>
</feature>
<evidence type="ECO:0000313" key="3">
    <source>
        <dbReference type="EMBL" id="KLU93174.1"/>
    </source>
</evidence>
<name>A0A0C4EGV4_MAGP6</name>
<reference evidence="3" key="2">
    <citation type="submission" date="2010-05" db="EMBL/GenBank/DDBJ databases">
        <title>The Genome Sequence of Magnaporthe poae strain ATCC 64411.</title>
        <authorList>
            <consortium name="The Broad Institute Genome Sequencing Platform"/>
            <consortium name="Broad Institute Genome Sequencing Center for Infectious Disease"/>
            <person name="Ma L.-J."/>
            <person name="Dead R."/>
            <person name="Young S."/>
            <person name="Zeng Q."/>
            <person name="Koehrsen M."/>
            <person name="Alvarado L."/>
            <person name="Berlin A."/>
            <person name="Chapman S.B."/>
            <person name="Chen Z."/>
            <person name="Freedman E."/>
            <person name="Gellesch M."/>
            <person name="Goldberg J."/>
            <person name="Griggs A."/>
            <person name="Gujja S."/>
            <person name="Heilman E.R."/>
            <person name="Heiman D."/>
            <person name="Hepburn T."/>
            <person name="Howarth C."/>
            <person name="Jen D."/>
            <person name="Larson L."/>
            <person name="Mehta T."/>
            <person name="Neiman D."/>
            <person name="Pearson M."/>
            <person name="Roberts A."/>
            <person name="Saif S."/>
            <person name="Shea T."/>
            <person name="Shenoy N."/>
            <person name="Sisk P."/>
            <person name="Stolte C."/>
            <person name="Sykes S."/>
            <person name="Walk T."/>
            <person name="White J."/>
            <person name="Yandava C."/>
            <person name="Haas B."/>
            <person name="Nusbaum C."/>
            <person name="Birren B."/>
        </authorList>
    </citation>
    <scope>NUCLEOTIDE SEQUENCE</scope>
    <source>
        <strain evidence="3">ATCC 64411</strain>
    </source>
</reference>
<dbReference type="Gene3D" id="3.50.50.60">
    <property type="entry name" value="FAD/NAD(P)-binding domain"/>
    <property type="match status" value="1"/>
</dbReference>
<dbReference type="Gene3D" id="3.30.9.10">
    <property type="entry name" value="D-Amino Acid Oxidase, subunit A, domain 2"/>
    <property type="match status" value="1"/>
</dbReference>
<reference evidence="4" key="5">
    <citation type="submission" date="2015-06" db="UniProtKB">
        <authorList>
            <consortium name="EnsemblFungi"/>
        </authorList>
    </citation>
    <scope>IDENTIFICATION</scope>
    <source>
        <strain evidence="4">ATCC 64411</strain>
    </source>
</reference>
<evidence type="ECO:0000313" key="5">
    <source>
        <dbReference type="Proteomes" id="UP000011715"/>
    </source>
</evidence>